<dbReference type="Pfam" id="PF13532">
    <property type="entry name" value="2OG-FeII_Oxy_2"/>
    <property type="match status" value="1"/>
</dbReference>
<evidence type="ECO:0000256" key="5">
    <source>
        <dbReference type="PIRSR" id="PIRSR604574-2"/>
    </source>
</evidence>
<dbReference type="EMBL" id="CACRXK020013434">
    <property type="protein sequence ID" value="CAB4025135.1"/>
    <property type="molecule type" value="Genomic_DNA"/>
</dbReference>
<reference evidence="6" key="1">
    <citation type="submission" date="2020-04" db="EMBL/GenBank/DDBJ databases">
        <authorList>
            <person name="Alioto T."/>
            <person name="Alioto T."/>
            <person name="Gomez Garrido J."/>
        </authorList>
    </citation>
    <scope>NUCLEOTIDE SEQUENCE</scope>
    <source>
        <strain evidence="6">A484AB</strain>
    </source>
</reference>
<evidence type="ECO:0000313" key="7">
    <source>
        <dbReference type="Proteomes" id="UP001152795"/>
    </source>
</evidence>
<keyword evidence="2" id="KW-0223">Dioxygenase</keyword>
<dbReference type="GO" id="GO:0035516">
    <property type="term" value="F:broad specificity oxidative DNA demethylase activity"/>
    <property type="evidence" value="ECO:0007669"/>
    <property type="project" value="TreeGrafter"/>
</dbReference>
<dbReference type="InterPro" id="IPR037151">
    <property type="entry name" value="AlkB-like_sf"/>
</dbReference>
<feature type="binding site" evidence="5">
    <location>
        <position position="218"/>
    </location>
    <ligand>
        <name>Fe cation</name>
        <dbReference type="ChEBI" id="CHEBI:24875"/>
        <note>catalytic</note>
    </ligand>
</feature>
<evidence type="ECO:0000256" key="3">
    <source>
        <dbReference type="ARBA" id="ARBA00023002"/>
    </source>
</evidence>
<comment type="cofactor">
    <cofactor evidence="5">
        <name>Fe(2+)</name>
        <dbReference type="ChEBI" id="CHEBI:29033"/>
    </cofactor>
    <text evidence="5">Binds 1 Fe(2+) ion per subunit.</text>
</comment>
<dbReference type="InterPro" id="IPR027450">
    <property type="entry name" value="AlkB-like"/>
</dbReference>
<dbReference type="OrthoDB" id="6614653at2759"/>
<keyword evidence="1 5" id="KW-0479">Metal-binding</keyword>
<dbReference type="Proteomes" id="UP001152795">
    <property type="component" value="Unassembled WGS sequence"/>
</dbReference>
<dbReference type="InterPro" id="IPR004574">
    <property type="entry name" value="Alkb"/>
</dbReference>
<comment type="caution">
    <text evidence="6">The sequence shown here is derived from an EMBL/GenBank/DDBJ whole genome shotgun (WGS) entry which is preliminary data.</text>
</comment>
<keyword evidence="7" id="KW-1185">Reference proteome</keyword>
<dbReference type="GO" id="GO:0035515">
    <property type="term" value="F:oxidative RNA demethylase activity"/>
    <property type="evidence" value="ECO:0007669"/>
    <property type="project" value="TreeGrafter"/>
</dbReference>
<evidence type="ECO:0000313" key="6">
    <source>
        <dbReference type="EMBL" id="CAB4025135.1"/>
    </source>
</evidence>
<dbReference type="PANTHER" id="PTHR16557">
    <property type="entry name" value="ALKYLATED DNA REPAIR PROTEIN ALKB-RELATED"/>
    <property type="match status" value="1"/>
</dbReference>
<evidence type="ECO:0000256" key="1">
    <source>
        <dbReference type="ARBA" id="ARBA00022723"/>
    </source>
</evidence>
<dbReference type="Gene3D" id="2.60.120.590">
    <property type="entry name" value="Alpha-ketoglutarate-dependent dioxygenase AlkB-like"/>
    <property type="match status" value="1"/>
</dbReference>
<dbReference type="GO" id="GO:0035513">
    <property type="term" value="P:oxidative RNA demethylation"/>
    <property type="evidence" value="ECO:0007669"/>
    <property type="project" value="TreeGrafter"/>
</dbReference>
<keyword evidence="4 5" id="KW-0408">Iron</keyword>
<evidence type="ECO:0000256" key="4">
    <source>
        <dbReference type="ARBA" id="ARBA00023004"/>
    </source>
</evidence>
<evidence type="ECO:0000256" key="2">
    <source>
        <dbReference type="ARBA" id="ARBA00022964"/>
    </source>
</evidence>
<name>A0A7D9L497_PARCT</name>
<dbReference type="PANTHER" id="PTHR16557:SF2">
    <property type="entry name" value="NUCLEIC ACID DIOXYGENASE ALKBH1"/>
    <property type="match status" value="1"/>
</dbReference>
<proteinExistence type="predicted"/>
<accession>A0A7D9L497</accession>
<dbReference type="GO" id="GO:0005737">
    <property type="term" value="C:cytoplasm"/>
    <property type="evidence" value="ECO:0007669"/>
    <property type="project" value="TreeGrafter"/>
</dbReference>
<protein>
    <submittedName>
        <fullName evidence="6">Uncharacterized protein</fullName>
    </submittedName>
</protein>
<organism evidence="6 7">
    <name type="scientific">Paramuricea clavata</name>
    <name type="common">Red gorgonian</name>
    <name type="synonym">Violescent sea-whip</name>
    <dbReference type="NCBI Taxonomy" id="317549"/>
    <lineage>
        <taxon>Eukaryota</taxon>
        <taxon>Metazoa</taxon>
        <taxon>Cnidaria</taxon>
        <taxon>Anthozoa</taxon>
        <taxon>Octocorallia</taxon>
        <taxon>Malacalcyonacea</taxon>
        <taxon>Plexauridae</taxon>
        <taxon>Paramuricea</taxon>
    </lineage>
</organism>
<dbReference type="SUPFAM" id="SSF51197">
    <property type="entry name" value="Clavaminate synthase-like"/>
    <property type="match status" value="1"/>
</dbReference>
<dbReference type="GO" id="GO:0008198">
    <property type="term" value="F:ferrous iron binding"/>
    <property type="evidence" value="ECO:0007669"/>
    <property type="project" value="TreeGrafter"/>
</dbReference>
<keyword evidence="3" id="KW-0560">Oxidoreductase</keyword>
<sequence>MADKHCRYNKESNENNTKLNAVREEYKRYKKRSPPPDFGDVIDFENPSTFSGRVREINILKNFDESFECHNSGLLNASKWNVFELISCPGFIFIVNPFETGVQHYFVQRSLKNFPCKPNATNLVVHDDVILEEGQSFWEYCVESASPDTIKKLRWTHLGYQFDYNNVEYKPDIYYGFPRDLGSLTCHIATALGYPDYRPESGVVNYYPLGSSMGGHVDKYENDLSQPLVSISFGQSAVYLIGGKTCDIRPTGIQHFISIIY</sequence>
<feature type="binding site" evidence="5">
    <location>
        <position position="216"/>
    </location>
    <ligand>
        <name>Fe cation</name>
        <dbReference type="ChEBI" id="CHEBI:24875"/>
        <note>catalytic</note>
    </ligand>
</feature>
<dbReference type="AlphaFoldDB" id="A0A7D9L497"/>
<gene>
    <name evidence="6" type="ORF">PACLA_8A056698</name>
</gene>
<dbReference type="GO" id="GO:0005634">
    <property type="term" value="C:nucleus"/>
    <property type="evidence" value="ECO:0007669"/>
    <property type="project" value="TreeGrafter"/>
</dbReference>